<dbReference type="Pfam" id="PF08719">
    <property type="entry name" value="NADAR"/>
    <property type="match status" value="1"/>
</dbReference>
<evidence type="ECO:0000256" key="1">
    <source>
        <dbReference type="SAM" id="MobiDB-lite"/>
    </source>
</evidence>
<dbReference type="Gene3D" id="1.10.357.40">
    <property type="entry name" value="YbiA-like"/>
    <property type="match status" value="1"/>
</dbReference>
<feature type="domain" description="NADAR" evidence="2">
    <location>
        <begin position="557"/>
        <end position="692"/>
    </location>
</feature>
<dbReference type="STRING" id="92696.A0A4R0RCS4"/>
<dbReference type="InterPro" id="IPR037238">
    <property type="entry name" value="YbiA-like_sf"/>
</dbReference>
<evidence type="ECO:0000313" key="3">
    <source>
        <dbReference type="EMBL" id="TCD61398.1"/>
    </source>
</evidence>
<feature type="compositionally biased region" description="Low complexity" evidence="1">
    <location>
        <begin position="485"/>
        <end position="499"/>
    </location>
</feature>
<dbReference type="OrthoDB" id="206452at2759"/>
<feature type="region of interest" description="Disordered" evidence="1">
    <location>
        <begin position="347"/>
        <end position="367"/>
    </location>
</feature>
<feature type="region of interest" description="Disordered" evidence="1">
    <location>
        <begin position="220"/>
        <end position="333"/>
    </location>
</feature>
<feature type="region of interest" description="Disordered" evidence="1">
    <location>
        <begin position="452"/>
        <end position="538"/>
    </location>
</feature>
<proteinExistence type="predicted"/>
<dbReference type="Proteomes" id="UP000292702">
    <property type="component" value="Unassembled WGS sequence"/>
</dbReference>
<feature type="compositionally biased region" description="Pro residues" evidence="1">
    <location>
        <begin position="500"/>
        <end position="510"/>
    </location>
</feature>
<organism evidence="3 4">
    <name type="scientific">Steccherinum ochraceum</name>
    <dbReference type="NCBI Taxonomy" id="92696"/>
    <lineage>
        <taxon>Eukaryota</taxon>
        <taxon>Fungi</taxon>
        <taxon>Dikarya</taxon>
        <taxon>Basidiomycota</taxon>
        <taxon>Agaricomycotina</taxon>
        <taxon>Agaricomycetes</taxon>
        <taxon>Polyporales</taxon>
        <taxon>Steccherinaceae</taxon>
        <taxon>Steccherinum</taxon>
    </lineage>
</organism>
<reference evidence="3 4" key="1">
    <citation type="submission" date="2018-11" db="EMBL/GenBank/DDBJ databases">
        <title>Genome assembly of Steccherinum ochraceum LE-BIN_3174, the white-rot fungus of the Steccherinaceae family (The Residual Polyporoid clade, Polyporales, Basidiomycota).</title>
        <authorList>
            <person name="Fedorova T.V."/>
            <person name="Glazunova O.A."/>
            <person name="Landesman E.O."/>
            <person name="Moiseenko K.V."/>
            <person name="Psurtseva N.V."/>
            <person name="Savinova O.S."/>
            <person name="Shakhova N.V."/>
            <person name="Tyazhelova T.V."/>
            <person name="Vasina D.V."/>
        </authorList>
    </citation>
    <scope>NUCLEOTIDE SEQUENCE [LARGE SCALE GENOMIC DNA]</scope>
    <source>
        <strain evidence="3 4">LE-BIN_3174</strain>
    </source>
</reference>
<comment type="caution">
    <text evidence="3">The sequence shown here is derived from an EMBL/GenBank/DDBJ whole genome shotgun (WGS) entry which is preliminary data.</text>
</comment>
<feature type="compositionally biased region" description="Low complexity" evidence="1">
    <location>
        <begin position="221"/>
        <end position="242"/>
    </location>
</feature>
<dbReference type="InterPro" id="IPR012816">
    <property type="entry name" value="NADAR"/>
</dbReference>
<accession>A0A4R0RCS4</accession>
<keyword evidence="4" id="KW-1185">Reference proteome</keyword>
<evidence type="ECO:0000313" key="4">
    <source>
        <dbReference type="Proteomes" id="UP000292702"/>
    </source>
</evidence>
<feature type="compositionally biased region" description="Basic and acidic residues" evidence="1">
    <location>
        <begin position="419"/>
        <end position="431"/>
    </location>
</feature>
<name>A0A4R0RCS4_9APHY</name>
<feature type="compositionally biased region" description="Pro residues" evidence="1">
    <location>
        <begin position="454"/>
        <end position="465"/>
    </location>
</feature>
<dbReference type="CDD" id="cd15457">
    <property type="entry name" value="NADAR"/>
    <property type="match status" value="1"/>
</dbReference>
<gene>
    <name evidence="3" type="ORF">EIP91_008519</name>
</gene>
<dbReference type="AlphaFoldDB" id="A0A4R0RCS4"/>
<feature type="compositionally biased region" description="Basic residues" evidence="1">
    <location>
        <begin position="57"/>
        <end position="70"/>
    </location>
</feature>
<feature type="compositionally biased region" description="Basic residues" evidence="1">
    <location>
        <begin position="278"/>
        <end position="289"/>
    </location>
</feature>
<protein>
    <recommendedName>
        <fullName evidence="2">NADAR domain-containing protein</fullName>
    </recommendedName>
</protein>
<feature type="compositionally biased region" description="Basic residues" evidence="1">
    <location>
        <begin position="517"/>
        <end position="533"/>
    </location>
</feature>
<feature type="region of interest" description="Disordered" evidence="1">
    <location>
        <begin position="13"/>
        <end position="70"/>
    </location>
</feature>
<dbReference type="SUPFAM" id="SSF143990">
    <property type="entry name" value="YbiA-like"/>
    <property type="match status" value="1"/>
</dbReference>
<feature type="compositionally biased region" description="Basic and acidic residues" evidence="1">
    <location>
        <begin position="388"/>
        <end position="399"/>
    </location>
</feature>
<sequence>MIATAAHLRRSRLTEANFKRPKHNLTMGNGGSRAYDSRRHHYQAGYYGSEPDPRWSTSKRKRMGAGRHPSHRIQPVLEDEEDDYGYDYRRHPQRHQSPFPEPEYMDEYNYDSPYPDSNPPAIPFAPVASAYAQPVIPHGQRQPHIHSRSHAFPHHRHAPTPAVQMPVPQLAIPQHQHQQQPVVIPQQYAMSQTAGNVAGTNIPYPGAGAAVIPPGQTMMFPPTTAPSSAPPMQSMQPGMQMPEPNIAQSQVPMSAPSDRLAPGQYGPNDGEPPPRRSPEHRRTRSHAHHGTNYYEAPRHRHSVDSATYYQRRRQDSPLRNPLPSPPKDVFERPDLADLLDNLRLPPEETTLRRGPNEPTHALIIPPNGPARVERVMSRQGHHYPQQMHMRDRGMGEKKKSGGLFRSLSNKLKGKHRESRHIYRERDQRDDGGGIPVTELLTNQPIVITAEESFYPPPVPPMPPPSVNDMGGRQSPAVIPPPSQYAPMPSSTSPSAAGPSNNPPMRMPSPAPSQAHSQRSHRSHSSSRQQHQHQRPPPLQPLLKVDIENEFADLLHFSRHPVHYMDKVFPTAYHLYEAMKFMGGGGTHPRPDVVEMIRSSGGGQEGVNRAGEVSRDHQADVRRDWERVMVEMMENALYQKFVQNETVRHLLLATGDHALVFTDPEDGFWGDGPSGLGLNRIGQALMMIRTRLREAGYN</sequence>
<feature type="region of interest" description="Disordered" evidence="1">
    <location>
        <begin position="381"/>
        <end position="436"/>
    </location>
</feature>
<evidence type="ECO:0000259" key="2">
    <source>
        <dbReference type="Pfam" id="PF08719"/>
    </source>
</evidence>
<dbReference type="EMBL" id="RWJN01000471">
    <property type="protein sequence ID" value="TCD61398.1"/>
    <property type="molecule type" value="Genomic_DNA"/>
</dbReference>